<dbReference type="Proteomes" id="UP000509346">
    <property type="component" value="Chromosome"/>
</dbReference>
<reference evidence="1 2" key="1">
    <citation type="submission" date="2020-07" db="EMBL/GenBank/DDBJ databases">
        <title>Halosimplex litoreum sp. nov. and Halosimplex rubrum sp. nov., isolated from different salt environments.</title>
        <authorList>
            <person name="Cui H."/>
        </authorList>
    </citation>
    <scope>NUCLEOTIDE SEQUENCE [LARGE SCALE GENOMIC DNA]</scope>
    <source>
        <strain evidence="1 2">R2</strain>
    </source>
</reference>
<dbReference type="Pfam" id="PF24433">
    <property type="entry name" value="DUF7556"/>
    <property type="match status" value="1"/>
</dbReference>
<dbReference type="EMBL" id="CP058909">
    <property type="protein sequence ID" value="QLH80831.1"/>
    <property type="molecule type" value="Genomic_DNA"/>
</dbReference>
<dbReference type="AlphaFoldDB" id="A0A7D5T221"/>
<dbReference type="InterPro" id="IPR055978">
    <property type="entry name" value="DUF7556"/>
</dbReference>
<dbReference type="RefSeq" id="WP_167837472.1">
    <property type="nucleotide sequence ID" value="NZ_CP058909.1"/>
</dbReference>
<proteinExistence type="predicted"/>
<keyword evidence="2" id="KW-1185">Reference proteome</keyword>
<gene>
    <name evidence="1" type="ORF">HZS54_03885</name>
</gene>
<organism evidence="1 2">
    <name type="scientific">Halosimplex pelagicum</name>
    <dbReference type="NCBI Taxonomy" id="869886"/>
    <lineage>
        <taxon>Archaea</taxon>
        <taxon>Methanobacteriati</taxon>
        <taxon>Methanobacteriota</taxon>
        <taxon>Stenosarchaea group</taxon>
        <taxon>Halobacteria</taxon>
        <taxon>Halobacteriales</taxon>
        <taxon>Haloarculaceae</taxon>
        <taxon>Halosimplex</taxon>
    </lineage>
</organism>
<sequence length="55" mass="5824">MAPDMVAEAEVETNAEVMASVEEGPTETLVIADISCDDAYLTAPLADAATLPEWR</sequence>
<dbReference type="GeneID" id="56081700"/>
<accession>A0A7D5T221</accession>
<protein>
    <submittedName>
        <fullName evidence="1">Uncharacterized protein</fullName>
    </submittedName>
</protein>
<dbReference type="KEGG" id="hpel:HZS54_03885"/>
<name>A0A7D5T221_9EURY</name>
<evidence type="ECO:0000313" key="2">
    <source>
        <dbReference type="Proteomes" id="UP000509346"/>
    </source>
</evidence>
<evidence type="ECO:0000313" key="1">
    <source>
        <dbReference type="EMBL" id="QLH80831.1"/>
    </source>
</evidence>